<accession>Q0SKA2</accession>
<comment type="similarity">
    <text evidence="1">Belongs to the SMP-30/CGR1 family.</text>
</comment>
<feature type="domain" description="SMP-30/Gluconolactonase/LRE-like region" evidence="3">
    <location>
        <begin position="18"/>
        <end position="132"/>
    </location>
</feature>
<dbReference type="PANTHER" id="PTHR47572">
    <property type="entry name" value="LIPOPROTEIN-RELATED"/>
    <property type="match status" value="1"/>
</dbReference>
<evidence type="ECO:0000259" key="3">
    <source>
        <dbReference type="Pfam" id="PF08450"/>
    </source>
</evidence>
<dbReference type="OrthoDB" id="2633250at2"/>
<dbReference type="eggNOG" id="COG3386">
    <property type="taxonomic scope" value="Bacteria"/>
</dbReference>
<dbReference type="RefSeq" id="WP_011593504.1">
    <property type="nucleotide sequence ID" value="NC_008268.1"/>
</dbReference>
<evidence type="ECO:0000313" key="4">
    <source>
        <dbReference type="EMBL" id="ABG92034.1"/>
    </source>
</evidence>
<dbReference type="Gene3D" id="2.120.10.30">
    <property type="entry name" value="TolB, C-terminal domain"/>
    <property type="match status" value="1"/>
</dbReference>
<dbReference type="KEGG" id="rha:RHA1_ro00198"/>
<sequence length="165" mass="17468">MWLWSSCSKQKGSWRNCCTISPRGFVRVVRDDLLWPNGIGISPDGTRVYVAEFAASRVRVLGPQGASAFAHAPRGECDGLPVDVEGCVWVALGSSGGIARFSADGVLDELIDLAGRFVSSLAFSGTAIYITTPGALLRHDVDVQGLPVAEARVPVARLQVTGRVG</sequence>
<evidence type="ECO:0000256" key="1">
    <source>
        <dbReference type="ARBA" id="ARBA00008853"/>
    </source>
</evidence>
<gene>
    <name evidence="4" type="ordered locus">RHA1_ro00198</name>
</gene>
<name>Q0SKA2_RHOJR</name>
<reference evidence="5" key="1">
    <citation type="journal article" date="2006" name="Proc. Natl. Acad. Sci. U.S.A.">
        <title>The complete genome of Rhodococcus sp. RHA1 provides insights into a catabolic powerhouse.</title>
        <authorList>
            <person name="McLeod M.P."/>
            <person name="Warren R.L."/>
            <person name="Hsiao W.W.L."/>
            <person name="Araki N."/>
            <person name="Myhre M."/>
            <person name="Fernandes C."/>
            <person name="Miyazawa D."/>
            <person name="Wong W."/>
            <person name="Lillquist A.L."/>
            <person name="Wang D."/>
            <person name="Dosanjh M."/>
            <person name="Hara H."/>
            <person name="Petrescu A."/>
            <person name="Morin R.D."/>
            <person name="Yang G."/>
            <person name="Stott J.M."/>
            <person name="Schein J.E."/>
            <person name="Shin H."/>
            <person name="Smailus D."/>
            <person name="Siddiqui A.S."/>
            <person name="Marra M.A."/>
            <person name="Jones S.J.M."/>
            <person name="Holt R."/>
            <person name="Brinkman F.S.L."/>
            <person name="Miyauchi K."/>
            <person name="Fukuda M."/>
            <person name="Davies J.E."/>
            <person name="Mohn W.W."/>
            <person name="Eltis L.D."/>
        </authorList>
    </citation>
    <scope>NUCLEOTIDE SEQUENCE [LARGE SCALE GENOMIC DNA]</scope>
    <source>
        <strain evidence="5">RHA1</strain>
    </source>
</reference>
<dbReference type="AlphaFoldDB" id="Q0SKA2"/>
<dbReference type="InterPro" id="IPR013658">
    <property type="entry name" value="SGL"/>
</dbReference>
<proteinExistence type="inferred from homology"/>
<keyword evidence="2" id="KW-0378">Hydrolase</keyword>
<organism evidence="4 5">
    <name type="scientific">Rhodococcus jostii (strain RHA1)</name>
    <dbReference type="NCBI Taxonomy" id="101510"/>
    <lineage>
        <taxon>Bacteria</taxon>
        <taxon>Bacillati</taxon>
        <taxon>Actinomycetota</taxon>
        <taxon>Actinomycetes</taxon>
        <taxon>Mycobacteriales</taxon>
        <taxon>Nocardiaceae</taxon>
        <taxon>Rhodococcus</taxon>
    </lineage>
</organism>
<dbReference type="Pfam" id="PF08450">
    <property type="entry name" value="SGL"/>
    <property type="match status" value="1"/>
</dbReference>
<dbReference type="PATRIC" id="fig|101510.16.peg.226"/>
<dbReference type="EMBL" id="CP000431">
    <property type="protein sequence ID" value="ABG92034.1"/>
    <property type="molecule type" value="Genomic_DNA"/>
</dbReference>
<dbReference type="PANTHER" id="PTHR47572:SF4">
    <property type="entry name" value="LACTONASE DRP35"/>
    <property type="match status" value="1"/>
</dbReference>
<dbReference type="GO" id="GO:0016787">
    <property type="term" value="F:hydrolase activity"/>
    <property type="evidence" value="ECO:0007669"/>
    <property type="project" value="UniProtKB-KW"/>
</dbReference>
<evidence type="ECO:0000313" key="5">
    <source>
        <dbReference type="Proteomes" id="UP000008710"/>
    </source>
</evidence>
<dbReference type="SUPFAM" id="SSF63829">
    <property type="entry name" value="Calcium-dependent phosphotriesterase"/>
    <property type="match status" value="1"/>
</dbReference>
<protein>
    <submittedName>
        <fullName evidence="4">Possible gluconolactanase</fullName>
    </submittedName>
</protein>
<dbReference type="InterPro" id="IPR011042">
    <property type="entry name" value="6-blade_b-propeller_TolB-like"/>
</dbReference>
<dbReference type="InterPro" id="IPR051262">
    <property type="entry name" value="SMP-30/CGR1_Lactonase"/>
</dbReference>
<dbReference type="HOGENOM" id="CLU_1609498_0_0_11"/>
<evidence type="ECO:0000256" key="2">
    <source>
        <dbReference type="ARBA" id="ARBA00022801"/>
    </source>
</evidence>
<dbReference type="Proteomes" id="UP000008710">
    <property type="component" value="Chromosome"/>
</dbReference>